<evidence type="ECO:0000313" key="2">
    <source>
        <dbReference type="EMBL" id="MSS18678.1"/>
    </source>
</evidence>
<keyword evidence="1" id="KW-1133">Transmembrane helix</keyword>
<evidence type="ECO:0000313" key="3">
    <source>
        <dbReference type="Proteomes" id="UP000483362"/>
    </source>
</evidence>
<evidence type="ECO:0000256" key="1">
    <source>
        <dbReference type="SAM" id="Phobius"/>
    </source>
</evidence>
<keyword evidence="1" id="KW-0812">Transmembrane</keyword>
<dbReference type="EMBL" id="VULT01000029">
    <property type="protein sequence ID" value="MSS18678.1"/>
    <property type="molecule type" value="Genomic_DNA"/>
</dbReference>
<keyword evidence="1" id="KW-0472">Membrane</keyword>
<protein>
    <submittedName>
        <fullName evidence="2">Uncharacterized protein</fullName>
    </submittedName>
</protein>
<dbReference type="RefSeq" id="WP_154328096.1">
    <property type="nucleotide sequence ID" value="NZ_CP045696.1"/>
</dbReference>
<feature type="transmembrane region" description="Helical" evidence="1">
    <location>
        <begin position="35"/>
        <end position="53"/>
    </location>
</feature>
<name>A0A6L5XGX3_9BACT</name>
<keyword evidence="3" id="KW-1185">Reference proteome</keyword>
<organism evidence="2 3">
    <name type="scientific">Sodaliphilus pleomorphus</name>
    <dbReference type="NCBI Taxonomy" id="2606626"/>
    <lineage>
        <taxon>Bacteria</taxon>
        <taxon>Pseudomonadati</taxon>
        <taxon>Bacteroidota</taxon>
        <taxon>Bacteroidia</taxon>
        <taxon>Bacteroidales</taxon>
        <taxon>Muribaculaceae</taxon>
        <taxon>Sodaliphilus</taxon>
    </lineage>
</organism>
<comment type="caution">
    <text evidence="2">The sequence shown here is derived from an EMBL/GenBank/DDBJ whole genome shotgun (WGS) entry which is preliminary data.</text>
</comment>
<dbReference type="AlphaFoldDB" id="A0A6L5XGX3"/>
<reference evidence="2 3" key="1">
    <citation type="submission" date="2019-08" db="EMBL/GenBank/DDBJ databases">
        <title>In-depth cultivation of the pig gut microbiome towards novel bacterial diversity and tailored functional studies.</title>
        <authorList>
            <person name="Wylensek D."/>
            <person name="Hitch T.C.A."/>
            <person name="Clavel T."/>
        </authorList>
    </citation>
    <scope>NUCLEOTIDE SEQUENCE [LARGE SCALE GENOMIC DNA]</scope>
    <source>
        <strain evidence="2 3">Oil-RF-744-WCA-WT-10</strain>
    </source>
</reference>
<feature type="transmembrane region" description="Helical" evidence="1">
    <location>
        <begin position="59"/>
        <end position="80"/>
    </location>
</feature>
<gene>
    <name evidence="2" type="ORF">FYJ29_13065</name>
</gene>
<sequence>MKTQSLTPASTQRVNACSPISAAASVARKFFTSKSIGAILLSLALAALLVNAATGRYTAIMAATVTAWALHMAIGAAINIKEGGQK</sequence>
<accession>A0A6L5XGX3</accession>
<dbReference type="Proteomes" id="UP000483362">
    <property type="component" value="Unassembled WGS sequence"/>
</dbReference>
<proteinExistence type="predicted"/>